<proteinExistence type="predicted"/>
<dbReference type="AlphaFoldDB" id="A0A0F9MDK3"/>
<organism evidence="1">
    <name type="scientific">marine sediment metagenome</name>
    <dbReference type="NCBI Taxonomy" id="412755"/>
    <lineage>
        <taxon>unclassified sequences</taxon>
        <taxon>metagenomes</taxon>
        <taxon>ecological metagenomes</taxon>
    </lineage>
</organism>
<evidence type="ECO:0000313" key="1">
    <source>
        <dbReference type="EMBL" id="KKN05420.1"/>
    </source>
</evidence>
<reference evidence="1" key="1">
    <citation type="journal article" date="2015" name="Nature">
        <title>Complex archaea that bridge the gap between prokaryotes and eukaryotes.</title>
        <authorList>
            <person name="Spang A."/>
            <person name="Saw J.H."/>
            <person name="Jorgensen S.L."/>
            <person name="Zaremba-Niedzwiedzka K."/>
            <person name="Martijn J."/>
            <person name="Lind A.E."/>
            <person name="van Eijk R."/>
            <person name="Schleper C."/>
            <person name="Guy L."/>
            <person name="Ettema T.J."/>
        </authorList>
    </citation>
    <scope>NUCLEOTIDE SEQUENCE</scope>
</reference>
<gene>
    <name evidence="1" type="ORF">LCGC14_1087590</name>
</gene>
<protein>
    <submittedName>
        <fullName evidence="1">Uncharacterized protein</fullName>
    </submittedName>
</protein>
<sequence length="110" mass="12883">MRMLTLAMLLFAFNVSVAEDVVPEYENRNLLIKINWFDTTKELQELLTARNEEDFYDTMAYSECEVFYEDGDDIGFCEIWVVRPKTVDKEHTKSLGHEVLHGVLGSYHKE</sequence>
<comment type="caution">
    <text evidence="1">The sequence shown here is derived from an EMBL/GenBank/DDBJ whole genome shotgun (WGS) entry which is preliminary data.</text>
</comment>
<accession>A0A0F9MDK3</accession>
<dbReference type="EMBL" id="LAZR01004808">
    <property type="protein sequence ID" value="KKN05420.1"/>
    <property type="molecule type" value="Genomic_DNA"/>
</dbReference>
<name>A0A0F9MDK3_9ZZZZ</name>